<feature type="compositionally biased region" description="Low complexity" evidence="1">
    <location>
        <begin position="7"/>
        <end position="21"/>
    </location>
</feature>
<feature type="region of interest" description="Disordered" evidence="1">
    <location>
        <begin position="1"/>
        <end position="23"/>
    </location>
</feature>
<name>A0ABP9SK02_9ACTN</name>
<sequence>MAKKTAKAAPAKKATTTQSAAERAYRRMPDDFATVFEQAGSAAGVADHYGVPRHTAHGWIRRLGKQDSTATTTR</sequence>
<evidence type="ECO:0000256" key="1">
    <source>
        <dbReference type="SAM" id="MobiDB-lite"/>
    </source>
</evidence>
<comment type="caution">
    <text evidence="2">The sequence shown here is derived from an EMBL/GenBank/DDBJ whole genome shotgun (WGS) entry which is preliminary data.</text>
</comment>
<proteinExistence type="predicted"/>
<accession>A0ABP9SK02</accession>
<evidence type="ECO:0000313" key="2">
    <source>
        <dbReference type="EMBL" id="GAA5197257.1"/>
    </source>
</evidence>
<evidence type="ECO:0000313" key="3">
    <source>
        <dbReference type="Proteomes" id="UP001501570"/>
    </source>
</evidence>
<evidence type="ECO:0008006" key="4">
    <source>
        <dbReference type="Google" id="ProtNLM"/>
    </source>
</evidence>
<protein>
    <recommendedName>
        <fullName evidence="4">Helix-turn-helix domain-containing protein</fullName>
    </recommendedName>
</protein>
<dbReference type="Proteomes" id="UP001501570">
    <property type="component" value="Unassembled WGS sequence"/>
</dbReference>
<organism evidence="2 3">
    <name type="scientific">Rugosimonospora acidiphila</name>
    <dbReference type="NCBI Taxonomy" id="556531"/>
    <lineage>
        <taxon>Bacteria</taxon>
        <taxon>Bacillati</taxon>
        <taxon>Actinomycetota</taxon>
        <taxon>Actinomycetes</taxon>
        <taxon>Micromonosporales</taxon>
        <taxon>Micromonosporaceae</taxon>
        <taxon>Rugosimonospora</taxon>
    </lineage>
</organism>
<dbReference type="EMBL" id="BAABJQ010000029">
    <property type="protein sequence ID" value="GAA5197257.1"/>
    <property type="molecule type" value="Genomic_DNA"/>
</dbReference>
<keyword evidence="3" id="KW-1185">Reference proteome</keyword>
<gene>
    <name evidence="2" type="ORF">GCM10023322_68100</name>
</gene>
<reference evidence="3" key="1">
    <citation type="journal article" date="2019" name="Int. J. Syst. Evol. Microbiol.">
        <title>The Global Catalogue of Microorganisms (GCM) 10K type strain sequencing project: providing services to taxonomists for standard genome sequencing and annotation.</title>
        <authorList>
            <consortium name="The Broad Institute Genomics Platform"/>
            <consortium name="The Broad Institute Genome Sequencing Center for Infectious Disease"/>
            <person name="Wu L."/>
            <person name="Ma J."/>
        </authorList>
    </citation>
    <scope>NUCLEOTIDE SEQUENCE [LARGE SCALE GENOMIC DNA]</scope>
    <source>
        <strain evidence="3">JCM 18304</strain>
    </source>
</reference>